<sequence length="78" mass="8588">MLNLDLRKIYRFAPVALKPAEPLPIGAMYYYECLDCQGIVNSVPHTPAQCPCGNLSGAAGKVEIRDPNRLRVMTGKLK</sequence>
<dbReference type="KEGG" id="ares:IWH25_06850"/>
<dbReference type="RefSeq" id="WP_203388578.1">
    <property type="nucleotide sequence ID" value="NZ_CP064781.1"/>
</dbReference>
<keyword evidence="2" id="KW-1185">Reference proteome</keyword>
<evidence type="ECO:0000313" key="1">
    <source>
        <dbReference type="EMBL" id="QRJ65053.1"/>
    </source>
</evidence>
<accession>A0A974SRL4</accession>
<dbReference type="AlphaFoldDB" id="A0A974SRL4"/>
<proteinExistence type="predicted"/>
<name>A0A974SRL4_9RHOO</name>
<organism evidence="1 2">
    <name type="scientific">Azospira restricta</name>
    <dbReference type="NCBI Taxonomy" id="404405"/>
    <lineage>
        <taxon>Bacteria</taxon>
        <taxon>Pseudomonadati</taxon>
        <taxon>Pseudomonadota</taxon>
        <taxon>Betaproteobacteria</taxon>
        <taxon>Rhodocyclales</taxon>
        <taxon>Rhodocyclaceae</taxon>
        <taxon>Azospira</taxon>
    </lineage>
</organism>
<gene>
    <name evidence="1" type="ORF">IWH25_06850</name>
</gene>
<dbReference type="Proteomes" id="UP000663444">
    <property type="component" value="Chromosome"/>
</dbReference>
<reference evidence="1" key="1">
    <citation type="submission" date="2020-11" db="EMBL/GenBank/DDBJ databases">
        <title>Azospira restricta DSM 18626 genome sequence.</title>
        <authorList>
            <person name="Moe W.M."/>
        </authorList>
    </citation>
    <scope>NUCLEOTIDE SEQUENCE</scope>
    <source>
        <strain evidence="1">DSM 18626</strain>
    </source>
</reference>
<evidence type="ECO:0000313" key="2">
    <source>
        <dbReference type="Proteomes" id="UP000663444"/>
    </source>
</evidence>
<dbReference type="EMBL" id="CP064781">
    <property type="protein sequence ID" value="QRJ65053.1"/>
    <property type="molecule type" value="Genomic_DNA"/>
</dbReference>
<protein>
    <submittedName>
        <fullName evidence="1">Uncharacterized protein</fullName>
    </submittedName>
</protein>